<evidence type="ECO:0000313" key="1">
    <source>
        <dbReference type="EMBL" id="VDM67049.1"/>
    </source>
</evidence>
<name>A0A3P7IJK6_STRVU</name>
<keyword evidence="2" id="KW-1185">Reference proteome</keyword>
<dbReference type="EMBL" id="UYYB01004439">
    <property type="protein sequence ID" value="VDM67049.1"/>
    <property type="molecule type" value="Genomic_DNA"/>
</dbReference>
<reference evidence="1 2" key="1">
    <citation type="submission" date="2018-11" db="EMBL/GenBank/DDBJ databases">
        <authorList>
            <consortium name="Pathogen Informatics"/>
        </authorList>
    </citation>
    <scope>NUCLEOTIDE SEQUENCE [LARGE SCALE GENOMIC DNA]</scope>
</reference>
<gene>
    <name evidence="1" type="ORF">SVUK_LOCUS2047</name>
</gene>
<evidence type="ECO:0008006" key="3">
    <source>
        <dbReference type="Google" id="ProtNLM"/>
    </source>
</evidence>
<proteinExistence type="predicted"/>
<dbReference type="AlphaFoldDB" id="A0A3P7IJK6"/>
<dbReference type="Proteomes" id="UP000270094">
    <property type="component" value="Unassembled WGS sequence"/>
</dbReference>
<evidence type="ECO:0000313" key="2">
    <source>
        <dbReference type="Proteomes" id="UP000270094"/>
    </source>
</evidence>
<dbReference type="OrthoDB" id="5839148at2759"/>
<protein>
    <recommendedName>
        <fullName evidence="3">MULE transposase domain-containing protein</fullName>
    </recommendedName>
</protein>
<sequence length="342" mass="40317">MSVYFQQRYYRHPLQYSTYYQAPSENEEQQQPVPQNRVEVNPLTERRERPLYRGVKEVRSCLAYIFQYARKTAKPDTSTYVCMHCKKLKKYTAIRVKGEDFLDDPVMLDHSCLPVERTRDKAERLSYKVSKLCKIIKIIISYARIDYMVIFQQLREALVRANAESEELQLRFIVDFEMATINAARRVFPRFSVEGCSWHLSQAWVRKRNSLGPLHYMKGEGRCGRVIRWWRTLKGLPFLPRSCYHLVNALQTPPVDQVHPAYVPCQNFLDYLNSTWLAGPFSNMWCKYMVHEERTTNAAENYHGRLRRILMKKHPPLASLLLVFRAFTSVAKATLKRMEAVC</sequence>
<accession>A0A3P7IJK6</accession>
<organism evidence="1 2">
    <name type="scientific">Strongylus vulgaris</name>
    <name type="common">Blood worm</name>
    <dbReference type="NCBI Taxonomy" id="40348"/>
    <lineage>
        <taxon>Eukaryota</taxon>
        <taxon>Metazoa</taxon>
        <taxon>Ecdysozoa</taxon>
        <taxon>Nematoda</taxon>
        <taxon>Chromadorea</taxon>
        <taxon>Rhabditida</taxon>
        <taxon>Rhabditina</taxon>
        <taxon>Rhabditomorpha</taxon>
        <taxon>Strongyloidea</taxon>
        <taxon>Strongylidae</taxon>
        <taxon>Strongylus</taxon>
    </lineage>
</organism>